<dbReference type="EMBL" id="ABCS01000129">
    <property type="protein sequence ID" value="EDM74459.1"/>
    <property type="molecule type" value="Genomic_DNA"/>
</dbReference>
<dbReference type="GO" id="GO:0055085">
    <property type="term" value="P:transmembrane transport"/>
    <property type="evidence" value="ECO:0007669"/>
    <property type="project" value="InterPro"/>
</dbReference>
<dbReference type="GO" id="GO:0043190">
    <property type="term" value="C:ATP-binding cassette (ABC) transporter complex"/>
    <property type="evidence" value="ECO:0007669"/>
    <property type="project" value="InterPro"/>
</dbReference>
<organism evidence="3 4">
    <name type="scientific">Plesiocystis pacifica SIR-1</name>
    <dbReference type="NCBI Taxonomy" id="391625"/>
    <lineage>
        <taxon>Bacteria</taxon>
        <taxon>Pseudomonadati</taxon>
        <taxon>Myxococcota</taxon>
        <taxon>Polyangia</taxon>
        <taxon>Nannocystales</taxon>
        <taxon>Nannocystaceae</taxon>
        <taxon>Plesiocystis</taxon>
    </lineage>
</organism>
<dbReference type="Gene3D" id="3.40.190.10">
    <property type="entry name" value="Periplasmic binding protein-like II"/>
    <property type="match status" value="2"/>
</dbReference>
<dbReference type="eggNOG" id="COG3221">
    <property type="taxonomic scope" value="Bacteria"/>
</dbReference>
<dbReference type="InterPro" id="IPR030836">
    <property type="entry name" value="ABC_peri_PhnD-like"/>
</dbReference>
<keyword evidence="2" id="KW-0732">Signal</keyword>
<dbReference type="Proteomes" id="UP000005801">
    <property type="component" value="Unassembled WGS sequence"/>
</dbReference>
<dbReference type="SUPFAM" id="SSF53850">
    <property type="entry name" value="Periplasmic binding protein-like II"/>
    <property type="match status" value="1"/>
</dbReference>
<dbReference type="InterPro" id="IPR005770">
    <property type="entry name" value="PhnD"/>
</dbReference>
<dbReference type="PANTHER" id="PTHR35841:SF1">
    <property type="entry name" value="PHOSPHONATES-BINDING PERIPLASMIC PROTEIN"/>
    <property type="match status" value="1"/>
</dbReference>
<dbReference type="Pfam" id="PF12974">
    <property type="entry name" value="Phosphonate-bd"/>
    <property type="match status" value="1"/>
</dbReference>
<dbReference type="PANTHER" id="PTHR35841">
    <property type="entry name" value="PHOSPHONATES-BINDING PERIPLASMIC PROTEIN"/>
    <property type="match status" value="1"/>
</dbReference>
<name>A6GI31_9BACT</name>
<evidence type="ECO:0000256" key="2">
    <source>
        <dbReference type="ARBA" id="ARBA00022729"/>
    </source>
</evidence>
<dbReference type="NCBIfam" id="TIGR04553">
    <property type="entry name" value="ABC_peri_selen"/>
    <property type="match status" value="1"/>
</dbReference>
<proteinExistence type="inferred from homology"/>
<dbReference type="STRING" id="391625.PPSIR1_08396"/>
<evidence type="ECO:0000256" key="1">
    <source>
        <dbReference type="ARBA" id="ARBA00007162"/>
    </source>
</evidence>
<evidence type="ECO:0000313" key="4">
    <source>
        <dbReference type="Proteomes" id="UP000005801"/>
    </source>
</evidence>
<sequence length="261" mass="28241">MTGIPDENPTELAREYAPLVALLEARLGAPVEYVPVTDYGAAVQALVAGTVDFAWLGGFTHVQARTLAEVEPLVMRDIDRDFHSVFIANVDSGVEAIADLKGKRFAFGAKSSTSGHLMPRHFLVEAHAIDPERDFAGAPVYSGAHDATVVMVASGKVDAGALNMQVWERVLAAGEVDTSAVRVIWETPGYVDYTWTARSALPESTREAFKRAFLELDARDPEHRAILDRLGAKAYVPASPRDFDAIEAIARATGLLESPHD</sequence>
<comment type="caution">
    <text evidence="3">The sequence shown here is derived from an EMBL/GenBank/DDBJ whole genome shotgun (WGS) entry which is preliminary data.</text>
</comment>
<keyword evidence="4" id="KW-1185">Reference proteome</keyword>
<accession>A6GI31</accession>
<reference evidence="3 4" key="1">
    <citation type="submission" date="2007-06" db="EMBL/GenBank/DDBJ databases">
        <authorList>
            <person name="Shimkets L."/>
            <person name="Ferriera S."/>
            <person name="Johnson J."/>
            <person name="Kravitz S."/>
            <person name="Beeson K."/>
            <person name="Sutton G."/>
            <person name="Rogers Y.-H."/>
            <person name="Friedman R."/>
            <person name="Frazier M."/>
            <person name="Venter J.C."/>
        </authorList>
    </citation>
    <scope>NUCLEOTIDE SEQUENCE [LARGE SCALE GENOMIC DNA]</scope>
    <source>
        <strain evidence="3 4">SIR-1</strain>
    </source>
</reference>
<protein>
    <submittedName>
        <fullName evidence="3">Phosphonate-binding periplasmic protein</fullName>
    </submittedName>
</protein>
<dbReference type="AlphaFoldDB" id="A6GI31"/>
<dbReference type="NCBIfam" id="TIGR01098">
    <property type="entry name" value="3A0109s03R"/>
    <property type="match status" value="1"/>
</dbReference>
<evidence type="ECO:0000313" key="3">
    <source>
        <dbReference type="EMBL" id="EDM74459.1"/>
    </source>
</evidence>
<gene>
    <name evidence="3" type="ORF">PPSIR1_08396</name>
</gene>
<comment type="similarity">
    <text evidence="1">Belongs to the phosphate/phosphite/phosphonate binding protein family.</text>
</comment>